<protein>
    <submittedName>
        <fullName evidence="1">Uncharacterized protein</fullName>
    </submittedName>
</protein>
<name>A0A248KJT0_9ENTR</name>
<dbReference type="AlphaFoldDB" id="A0A248KJT0"/>
<accession>A0A248KJT0</accession>
<evidence type="ECO:0000313" key="2">
    <source>
        <dbReference type="Proteomes" id="UP000197098"/>
    </source>
</evidence>
<organism evidence="1 2">
    <name type="scientific">Kluyvera genomosp. 3</name>
    <dbReference type="NCBI Taxonomy" id="2774055"/>
    <lineage>
        <taxon>Bacteria</taxon>
        <taxon>Pseudomonadati</taxon>
        <taxon>Pseudomonadota</taxon>
        <taxon>Gammaproteobacteria</taxon>
        <taxon>Enterobacterales</taxon>
        <taxon>Enterobacteriaceae</taxon>
        <taxon>Kluyvera</taxon>
    </lineage>
</organism>
<dbReference type="EMBL" id="CP022114">
    <property type="protein sequence ID" value="ASG63938.1"/>
    <property type="molecule type" value="Genomic_DNA"/>
</dbReference>
<evidence type="ECO:0000313" key="1">
    <source>
        <dbReference type="EMBL" id="ASG63938.1"/>
    </source>
</evidence>
<reference evidence="1 2" key="1">
    <citation type="submission" date="2017-06" db="EMBL/GenBank/DDBJ databases">
        <title>Origin of plasmid-mediated fosfomycin resistance gene fosA3.</title>
        <authorList>
            <person name="Ito R."/>
            <person name="Pacey M.P."/>
            <person name="Doi Y."/>
        </authorList>
    </citation>
    <scope>NUCLEOTIDE SEQUENCE [LARGE SCALE GENOMIC DNA]</scope>
    <source>
        <strain evidence="1 2">YDC799</strain>
    </source>
</reference>
<gene>
    <name evidence="1" type="ORF">CEW81_18290</name>
</gene>
<sequence length="212" mass="22557">MLERARSVFGRAATGDAIYTRLFGNEAGAFSAKGIDTLAPLKKVMTPDEWSHLTAEIVHRLGLEGAGSAGAEGRAFNPSVFLTNWNKLAEPVKDMMFDAGHRYDLEQLAKLSEGFKNLGRDANHSNTAHHMASMALGGMAVNPVLWPKLAAILAGSTLSAKLLINPKAARLLVDAAYATEPNQVQRVITAMVAMAAANPDLADEFAKLGDGN</sequence>
<proteinExistence type="predicted"/>
<dbReference type="Proteomes" id="UP000197098">
    <property type="component" value="Chromosome"/>
</dbReference>